<reference evidence="1 2" key="1">
    <citation type="submission" date="2023-04" db="EMBL/GenBank/DDBJ databases">
        <title>Ectobacillus antri isolated from activated sludge.</title>
        <authorList>
            <person name="Yan P."/>
            <person name="Liu X."/>
        </authorList>
    </citation>
    <scope>NUCLEOTIDE SEQUENCE [LARGE SCALE GENOMIC DNA]</scope>
    <source>
        <strain evidence="1 2">C18H</strain>
    </source>
</reference>
<keyword evidence="2" id="KW-1185">Reference proteome</keyword>
<dbReference type="InterPro" id="IPR025547">
    <property type="entry name" value="YtzH"/>
</dbReference>
<dbReference type="Pfam" id="PF14165">
    <property type="entry name" value="YtzH"/>
    <property type="match status" value="1"/>
</dbReference>
<dbReference type="RefSeq" id="WP_124564365.1">
    <property type="nucleotide sequence ID" value="NZ_JARRRY010000002.1"/>
</dbReference>
<comment type="caution">
    <text evidence="1">The sequence shown here is derived from an EMBL/GenBank/DDBJ whole genome shotgun (WGS) entry which is preliminary data.</text>
</comment>
<organism evidence="1 2">
    <name type="scientific">Ectobacillus antri</name>
    <dbReference type="NCBI Taxonomy" id="2486280"/>
    <lineage>
        <taxon>Bacteria</taxon>
        <taxon>Bacillati</taxon>
        <taxon>Bacillota</taxon>
        <taxon>Bacilli</taxon>
        <taxon>Bacillales</taxon>
        <taxon>Bacillaceae</taxon>
        <taxon>Ectobacillus</taxon>
    </lineage>
</organism>
<sequence>MPLTHEHQVGILKDILTNHQSDCCGTVSECEQVERLVESLMNNHAVDDELKAMLGDVYHYSQTGKSSSDLGQHISNHQEQITGWISGMDSFS</sequence>
<name>A0ABT6H2P1_9BACI</name>
<protein>
    <submittedName>
        <fullName evidence="1">YtzH-like family protein</fullName>
    </submittedName>
</protein>
<gene>
    <name evidence="1" type="ORF">P6P90_05975</name>
</gene>
<evidence type="ECO:0000313" key="2">
    <source>
        <dbReference type="Proteomes" id="UP001218246"/>
    </source>
</evidence>
<accession>A0ABT6H2P1</accession>
<evidence type="ECO:0000313" key="1">
    <source>
        <dbReference type="EMBL" id="MDG5753523.1"/>
    </source>
</evidence>
<dbReference type="Proteomes" id="UP001218246">
    <property type="component" value="Unassembled WGS sequence"/>
</dbReference>
<dbReference type="EMBL" id="JARULN010000003">
    <property type="protein sequence ID" value="MDG5753523.1"/>
    <property type="molecule type" value="Genomic_DNA"/>
</dbReference>
<proteinExistence type="predicted"/>